<sequence>MLDEFGKEFAASVEKKVKDETDRLKKKHEVSSMQPVVAESDQQPPAKHQAVVILPADKGRKLVFDNFDFKQQVHTMTEEHQNVDVHWVTHMAVENHVSGNHLSDKKPDVDGLLQMENGQCRPSRHDHHLQHENYITLTERAITEIPCLAFLKPVVCKHIPHQYSKEMREKSEMSFLGMLYHNENDVDGIQQVLTALHQYVPYYGSDADRVYSSQGAAADQLSVERGVGLMHSLSSLMVLHLKNN</sequence>
<protein>
    <submittedName>
        <fullName evidence="2">Uncharacterized protein</fullName>
    </submittedName>
</protein>
<reference evidence="2" key="1">
    <citation type="submission" date="2023-01" db="EMBL/GenBank/DDBJ databases">
        <title>Genome assembly of the deep-sea coral Lophelia pertusa.</title>
        <authorList>
            <person name="Herrera S."/>
            <person name="Cordes E."/>
        </authorList>
    </citation>
    <scope>NUCLEOTIDE SEQUENCE</scope>
    <source>
        <strain evidence="2">USNM1676648</strain>
        <tissue evidence="2">Polyp</tissue>
    </source>
</reference>
<organism evidence="2 3">
    <name type="scientific">Desmophyllum pertusum</name>
    <dbReference type="NCBI Taxonomy" id="174260"/>
    <lineage>
        <taxon>Eukaryota</taxon>
        <taxon>Metazoa</taxon>
        <taxon>Cnidaria</taxon>
        <taxon>Anthozoa</taxon>
        <taxon>Hexacorallia</taxon>
        <taxon>Scleractinia</taxon>
        <taxon>Caryophylliina</taxon>
        <taxon>Caryophylliidae</taxon>
        <taxon>Desmophyllum</taxon>
    </lineage>
</organism>
<name>A0A9X0A244_9CNID</name>
<dbReference type="EMBL" id="MU825406">
    <property type="protein sequence ID" value="KAJ7391508.1"/>
    <property type="molecule type" value="Genomic_DNA"/>
</dbReference>
<evidence type="ECO:0000313" key="3">
    <source>
        <dbReference type="Proteomes" id="UP001163046"/>
    </source>
</evidence>
<proteinExistence type="predicted"/>
<gene>
    <name evidence="2" type="ORF">OS493_018559</name>
</gene>
<evidence type="ECO:0000313" key="2">
    <source>
        <dbReference type="EMBL" id="KAJ7391508.1"/>
    </source>
</evidence>
<keyword evidence="3" id="KW-1185">Reference proteome</keyword>
<evidence type="ECO:0000256" key="1">
    <source>
        <dbReference type="SAM" id="MobiDB-lite"/>
    </source>
</evidence>
<dbReference type="OrthoDB" id="5946189at2759"/>
<accession>A0A9X0A244</accession>
<comment type="caution">
    <text evidence="2">The sequence shown here is derived from an EMBL/GenBank/DDBJ whole genome shotgun (WGS) entry which is preliminary data.</text>
</comment>
<dbReference type="Proteomes" id="UP001163046">
    <property type="component" value="Unassembled WGS sequence"/>
</dbReference>
<feature type="region of interest" description="Disordered" evidence="1">
    <location>
        <begin position="16"/>
        <end position="44"/>
    </location>
</feature>
<dbReference type="AlphaFoldDB" id="A0A9X0A244"/>